<proteinExistence type="predicted"/>
<protein>
    <submittedName>
        <fullName evidence="2">Uncharacterized protein</fullName>
    </submittedName>
</protein>
<sequence length="159" mass="16755">MRHKRFRSKPAAAVLGSAAAGALVIGGTGLSGQAAAAPSAAYPLSSCIGVSPNIADLPYNPTRIIVSDYAGTTWLTTEFSSLWGYRSTVRLDLQNLATGKRATKLSDRTVYPPYVGTHQIALPTSQIGKGKVKATLSSVNRNALWVIPATTCRGVIQVR</sequence>
<dbReference type="EMBL" id="JACWMS010000002">
    <property type="protein sequence ID" value="MBD1320382.1"/>
    <property type="molecule type" value="Genomic_DNA"/>
</dbReference>
<keyword evidence="3" id="KW-1185">Reference proteome</keyword>
<reference evidence="2 3" key="1">
    <citation type="submission" date="2020-09" db="EMBL/GenBank/DDBJ databases">
        <title>Novel species in genus Gordonia.</title>
        <authorList>
            <person name="Zhang G."/>
        </authorList>
    </citation>
    <scope>NUCLEOTIDE SEQUENCE [LARGE SCALE GENOMIC DNA]</scope>
    <source>
        <strain evidence="2 3">ON-33</strain>
    </source>
</reference>
<evidence type="ECO:0000256" key="1">
    <source>
        <dbReference type="SAM" id="SignalP"/>
    </source>
</evidence>
<evidence type="ECO:0000313" key="2">
    <source>
        <dbReference type="EMBL" id="MBD1320382.1"/>
    </source>
</evidence>
<evidence type="ECO:0000313" key="3">
    <source>
        <dbReference type="Proteomes" id="UP000602395"/>
    </source>
</evidence>
<accession>A0ABR7WF15</accession>
<dbReference type="Proteomes" id="UP000602395">
    <property type="component" value="Unassembled WGS sequence"/>
</dbReference>
<comment type="caution">
    <text evidence="2">The sequence shown here is derived from an EMBL/GenBank/DDBJ whole genome shotgun (WGS) entry which is preliminary data.</text>
</comment>
<feature type="signal peptide" evidence="1">
    <location>
        <begin position="1"/>
        <end position="36"/>
    </location>
</feature>
<name>A0ABR7WF15_9ACTN</name>
<organism evidence="2 3">
    <name type="scientific">Gordonia hankookensis</name>
    <dbReference type="NCBI Taxonomy" id="589403"/>
    <lineage>
        <taxon>Bacteria</taxon>
        <taxon>Bacillati</taxon>
        <taxon>Actinomycetota</taxon>
        <taxon>Actinomycetes</taxon>
        <taxon>Mycobacteriales</taxon>
        <taxon>Gordoniaceae</taxon>
        <taxon>Gordonia</taxon>
    </lineage>
</organism>
<keyword evidence="1" id="KW-0732">Signal</keyword>
<dbReference type="RefSeq" id="WP_190267051.1">
    <property type="nucleotide sequence ID" value="NZ_BAABAD010000004.1"/>
</dbReference>
<feature type="chain" id="PRO_5047288494" evidence="1">
    <location>
        <begin position="37"/>
        <end position="159"/>
    </location>
</feature>
<gene>
    <name evidence="2" type="ORF">IDF66_12395</name>
</gene>